<dbReference type="SUPFAM" id="SSF50104">
    <property type="entry name" value="Translation proteins SH3-like domain"/>
    <property type="match status" value="1"/>
</dbReference>
<evidence type="ECO:0000259" key="6">
    <source>
        <dbReference type="SMART" id="SM01383"/>
    </source>
</evidence>
<evidence type="ECO:0000256" key="3">
    <source>
        <dbReference type="ARBA" id="ARBA00022980"/>
    </source>
</evidence>
<dbReference type="InterPro" id="IPR002171">
    <property type="entry name" value="Ribosomal_uL2"/>
</dbReference>
<evidence type="ECO:0000259" key="5">
    <source>
        <dbReference type="SMART" id="SM01382"/>
    </source>
</evidence>
<dbReference type="Gene3D" id="2.30.30.30">
    <property type="match status" value="1"/>
</dbReference>
<feature type="domain" description="Large ribosomal subunit protein uL2 C-terminal" evidence="5">
    <location>
        <begin position="486"/>
        <end position="608"/>
    </location>
</feature>
<dbReference type="InterPro" id="IPR009057">
    <property type="entry name" value="Homeodomain-like_sf"/>
</dbReference>
<dbReference type="SMART" id="SM01383">
    <property type="entry name" value="Ribosomal_L2"/>
    <property type="match status" value="1"/>
</dbReference>
<evidence type="ECO:0000256" key="2">
    <source>
        <dbReference type="ARBA" id="ARBA00005636"/>
    </source>
</evidence>
<gene>
    <name evidence="7" type="ORF">LAZ67_17003167</name>
</gene>
<evidence type="ECO:0000256" key="1">
    <source>
        <dbReference type="ARBA" id="ARBA00004123"/>
    </source>
</evidence>
<evidence type="ECO:0000313" key="7">
    <source>
        <dbReference type="EMBL" id="UYV79581.1"/>
    </source>
</evidence>
<feature type="domain" description="Large ribosomal subunit protein uL2 RNA-binding" evidence="6">
    <location>
        <begin position="396"/>
        <end position="475"/>
    </location>
</feature>
<dbReference type="InterPro" id="IPR022669">
    <property type="entry name" value="Ribosomal_uL2_C"/>
</dbReference>
<dbReference type="Pfam" id="PF00181">
    <property type="entry name" value="Ribosomal_L2_N"/>
    <property type="match status" value="1"/>
</dbReference>
<dbReference type="Gene3D" id="2.40.50.140">
    <property type="entry name" value="Nucleic acid-binding proteins"/>
    <property type="match status" value="1"/>
</dbReference>
<evidence type="ECO:0000256" key="4">
    <source>
        <dbReference type="ARBA" id="ARBA00023274"/>
    </source>
</evidence>
<dbReference type="EMBL" id="CP092879">
    <property type="protein sequence ID" value="UYV79581.1"/>
    <property type="molecule type" value="Genomic_DNA"/>
</dbReference>
<comment type="similarity">
    <text evidence="2">Belongs to the universal ribosomal protein uL2 family.</text>
</comment>
<keyword evidence="8" id="KW-1185">Reference proteome</keyword>
<dbReference type="SUPFAM" id="SSF46689">
    <property type="entry name" value="Homeodomain-like"/>
    <property type="match status" value="1"/>
</dbReference>
<keyword evidence="4" id="KW-0687">Ribonucleoprotein</keyword>
<dbReference type="PANTHER" id="PTHR13691">
    <property type="entry name" value="RIBOSOMAL PROTEIN L2"/>
    <property type="match status" value="1"/>
</dbReference>
<comment type="subcellular location">
    <subcellularLocation>
        <location evidence="1">Nucleus</location>
    </subcellularLocation>
</comment>
<dbReference type="Proteomes" id="UP001235939">
    <property type="component" value="Chromosome 17"/>
</dbReference>
<keyword evidence="3" id="KW-0689">Ribosomal protein</keyword>
<reference evidence="7 8" key="1">
    <citation type="submission" date="2022-01" db="EMBL/GenBank/DDBJ databases">
        <title>A chromosomal length assembly of Cordylochernes scorpioides.</title>
        <authorList>
            <person name="Zeh D."/>
            <person name="Zeh J."/>
        </authorList>
    </citation>
    <scope>NUCLEOTIDE SEQUENCE [LARGE SCALE GENOMIC DNA]</scope>
    <source>
        <strain evidence="7">IN4F17</strain>
        <tissue evidence="7">Whole Body</tissue>
    </source>
</reference>
<name>A0ABY6LEL8_9ARAC</name>
<protein>
    <submittedName>
        <fullName evidence="7">MRPL2</fullName>
    </submittedName>
</protein>
<proteinExistence type="inferred from homology"/>
<sequence>MALELKKFGIRRINARPRMLFMTKPKIEVFIGTDDEQDQYQAQSPRSILGIGPIVSELCFRHHRTWDNHGCCDTTCVPNNGWVKINVSQLCDRTGVGRDSHIVPPDDVEPQHHLLHPLARPVDPLMALIQDHIDGDICKSGCTQLTYRETQGNKAKSKLCLIIGYRETQGNKAKSKLCLIIGYRETQGNKAKSKLCLIIGYRETQGNKAKSKLCLIIGYRETQGNKAKSKLCLIIGYRETQGNKAKSKLCLIIGYRETQGNKAKSKLCLIIGYRETQGNKAKSKLCLIIGYRETQGNKAKSKLCLIIGYRETQGNKAKSKLCLIIGYRETQGNKAKSKLCLIIGYRETQGNKAKSKLFLIIGYRETQEPGKYAWKVVKPEDGKYTTEPLKVIKLGGRNEEGRVAVRTIGGGSKKKFRWVDNKRHVPDGQEILQERVEQVRYSPCHVGRIALVASGLNKRWITASQEIKVGDLVTTHKAIPRIPVDPKIGDAHPVGALPLGTLVHNIEIIPGKGGQYVHSAGSSAQILRKLDDGMVTLKLPSKQEICVKENCMAVVGTVLDSGSKFPLRSTARRSWVGLRPRSGWWHRKDGYCGFKNRPTPPMKVYDKPLPPKSRQYKISMDICKKSSAKKKMMSIELKREIIEKHEQGVRVVDLSGQYGRSTSMIYSVLKRKESIKSVTPAKGLTIISKLKIWRNC</sequence>
<dbReference type="InterPro" id="IPR022666">
    <property type="entry name" value="Ribosomal_uL2_RNA-bd_dom"/>
</dbReference>
<dbReference type="SMART" id="SM01382">
    <property type="entry name" value="Ribosomal_L2_C"/>
    <property type="match status" value="1"/>
</dbReference>
<accession>A0ABY6LEL8</accession>
<dbReference type="PANTHER" id="PTHR13691:SF73">
    <property type="entry name" value="LARGE RIBOSOMAL SUBUNIT PROTEIN UL2M"/>
    <property type="match status" value="1"/>
</dbReference>
<dbReference type="Gene3D" id="1.10.10.60">
    <property type="entry name" value="Homeodomain-like"/>
    <property type="match status" value="1"/>
</dbReference>
<dbReference type="Pfam" id="PF03947">
    <property type="entry name" value="Ribosomal_L2_C"/>
    <property type="match status" value="1"/>
</dbReference>
<dbReference type="InterPro" id="IPR014722">
    <property type="entry name" value="Rib_uL2_dom2"/>
</dbReference>
<evidence type="ECO:0000313" key="8">
    <source>
        <dbReference type="Proteomes" id="UP001235939"/>
    </source>
</evidence>
<dbReference type="InterPro" id="IPR008991">
    <property type="entry name" value="Translation_prot_SH3-like_sf"/>
</dbReference>
<organism evidence="7 8">
    <name type="scientific">Cordylochernes scorpioides</name>
    <dbReference type="NCBI Taxonomy" id="51811"/>
    <lineage>
        <taxon>Eukaryota</taxon>
        <taxon>Metazoa</taxon>
        <taxon>Ecdysozoa</taxon>
        <taxon>Arthropoda</taxon>
        <taxon>Chelicerata</taxon>
        <taxon>Arachnida</taxon>
        <taxon>Pseudoscorpiones</taxon>
        <taxon>Cheliferoidea</taxon>
        <taxon>Chernetidae</taxon>
        <taxon>Cordylochernes</taxon>
    </lineage>
</organism>
<dbReference type="InterPro" id="IPR012340">
    <property type="entry name" value="NA-bd_OB-fold"/>
</dbReference>
<dbReference type="SUPFAM" id="SSF50249">
    <property type="entry name" value="Nucleic acid-binding proteins"/>
    <property type="match status" value="1"/>
</dbReference>